<organism evidence="10 11">
    <name type="scientific">Hyphococcus lacteus</name>
    <dbReference type="NCBI Taxonomy" id="3143536"/>
    <lineage>
        <taxon>Bacteria</taxon>
        <taxon>Pseudomonadati</taxon>
        <taxon>Pseudomonadota</taxon>
        <taxon>Alphaproteobacteria</taxon>
        <taxon>Parvularculales</taxon>
        <taxon>Parvularculaceae</taxon>
        <taxon>Hyphococcus</taxon>
    </lineage>
</organism>
<keyword evidence="3 7" id="KW-0732">Signal</keyword>
<evidence type="ECO:0000256" key="2">
    <source>
        <dbReference type="ARBA" id="ARBA00006929"/>
    </source>
</evidence>
<proteinExistence type="inferred from homology"/>
<dbReference type="HAMAP" id="MF_00415">
    <property type="entry name" value="FlgH"/>
    <property type="match status" value="1"/>
</dbReference>
<dbReference type="RefSeq" id="WP_369314741.1">
    <property type="nucleotide sequence ID" value="NZ_JBEHZE010000002.1"/>
</dbReference>
<dbReference type="Proteomes" id="UP001560685">
    <property type="component" value="Unassembled WGS sequence"/>
</dbReference>
<accession>A0ABV3Z7A6</accession>
<dbReference type="EMBL" id="JBEHZE010000002">
    <property type="protein sequence ID" value="MEX6634700.1"/>
    <property type="molecule type" value="Genomic_DNA"/>
</dbReference>
<feature type="region of interest" description="Disordered" evidence="8">
    <location>
        <begin position="138"/>
        <end position="157"/>
    </location>
</feature>
<comment type="function">
    <text evidence="1 7">Assembles around the rod to form the L-ring and probably protects the motor/basal body from shearing forces during rotation.</text>
</comment>
<feature type="chain" id="PRO_5045768424" description="Flagellar L-ring protein" evidence="9">
    <location>
        <begin position="20"/>
        <end position="250"/>
    </location>
</feature>
<evidence type="ECO:0000256" key="8">
    <source>
        <dbReference type="SAM" id="MobiDB-lite"/>
    </source>
</evidence>
<comment type="subunit">
    <text evidence="7">The basal body constitutes a major portion of the flagellar organelle and consists of four rings (L,P,S, and M) mounted on a central rod.</text>
</comment>
<comment type="similarity">
    <text evidence="2 7">Belongs to the FlgH family.</text>
</comment>
<evidence type="ECO:0000256" key="5">
    <source>
        <dbReference type="ARBA" id="ARBA00023143"/>
    </source>
</evidence>
<keyword evidence="10" id="KW-0966">Cell projection</keyword>
<keyword evidence="4 7" id="KW-0472">Membrane</keyword>
<dbReference type="PRINTS" id="PR01008">
    <property type="entry name" value="FLGLRINGFLGH"/>
</dbReference>
<comment type="caution">
    <text evidence="10">The sequence shown here is derived from an EMBL/GenBank/DDBJ whole genome shotgun (WGS) entry which is preliminary data.</text>
</comment>
<feature type="signal peptide" evidence="9">
    <location>
        <begin position="1"/>
        <end position="19"/>
    </location>
</feature>
<dbReference type="Pfam" id="PF02107">
    <property type="entry name" value="FlgH"/>
    <property type="match status" value="1"/>
</dbReference>
<keyword evidence="5 7" id="KW-0975">Bacterial flagellum</keyword>
<gene>
    <name evidence="7 10" type="primary">flgH</name>
    <name evidence="10" type="ORF">ABFZ84_14210</name>
</gene>
<evidence type="ECO:0000313" key="10">
    <source>
        <dbReference type="EMBL" id="MEX6634700.1"/>
    </source>
</evidence>
<evidence type="ECO:0000313" key="11">
    <source>
        <dbReference type="Proteomes" id="UP001560685"/>
    </source>
</evidence>
<keyword evidence="10" id="KW-0969">Cilium</keyword>
<dbReference type="NCBIfam" id="NF001305">
    <property type="entry name" value="PRK00249.1-5"/>
    <property type="match status" value="1"/>
</dbReference>
<evidence type="ECO:0000256" key="7">
    <source>
        <dbReference type="HAMAP-Rule" id="MF_00415"/>
    </source>
</evidence>
<evidence type="ECO:0000256" key="4">
    <source>
        <dbReference type="ARBA" id="ARBA00023136"/>
    </source>
</evidence>
<sequence>MKQAILLSLPLLTALTGCASQFDHMMKPPTMSAVGEMHDPVPAIAASRYNVPPKPQGGATEAHMTTASLWRSGPQSLFGDRRARDQGDIVTVVIEIDEEAEIKNRTDRTRSSSDDLSVPTFFGVNSLVEKVLPGGANLNPALETSSNTNSSGDGSIKREERITLRVAATVLGVLPNGHLAISGSQEVRVNYEMRELLVAGVIRPEDISRNNIITYDKIADARISYGGRGQISDLQRARYGQQIIDMVSPF</sequence>
<keyword evidence="6 7" id="KW-0998">Cell outer membrane</keyword>
<dbReference type="PROSITE" id="PS51257">
    <property type="entry name" value="PROKAR_LIPOPROTEIN"/>
    <property type="match status" value="1"/>
</dbReference>
<name>A0ABV3Z7A6_9PROT</name>
<keyword evidence="7" id="KW-0449">Lipoprotein</keyword>
<comment type="subcellular location">
    <subcellularLocation>
        <location evidence="7">Cell outer membrane</location>
        <topology evidence="7">Lipid-anchor</topology>
    </subcellularLocation>
    <subcellularLocation>
        <location evidence="7">Bacterial flagellum basal body</location>
    </subcellularLocation>
</comment>
<keyword evidence="11" id="KW-1185">Reference proteome</keyword>
<evidence type="ECO:0000256" key="6">
    <source>
        <dbReference type="ARBA" id="ARBA00023237"/>
    </source>
</evidence>
<keyword evidence="10" id="KW-0282">Flagellum</keyword>
<dbReference type="PANTHER" id="PTHR34933">
    <property type="entry name" value="FLAGELLAR L-RING PROTEIN"/>
    <property type="match status" value="1"/>
</dbReference>
<evidence type="ECO:0000256" key="1">
    <source>
        <dbReference type="ARBA" id="ARBA00002591"/>
    </source>
</evidence>
<evidence type="ECO:0000256" key="9">
    <source>
        <dbReference type="SAM" id="SignalP"/>
    </source>
</evidence>
<evidence type="ECO:0000256" key="3">
    <source>
        <dbReference type="ARBA" id="ARBA00022729"/>
    </source>
</evidence>
<dbReference type="PANTHER" id="PTHR34933:SF1">
    <property type="entry name" value="FLAGELLAR L-RING PROTEIN"/>
    <property type="match status" value="1"/>
</dbReference>
<dbReference type="InterPro" id="IPR000527">
    <property type="entry name" value="Flag_Lring"/>
</dbReference>
<reference evidence="10 11" key="1">
    <citation type="submission" date="2024-05" db="EMBL/GenBank/DDBJ databases">
        <title>Three bacterial strains, DH-69, EH-24, and ECK-19 isolated from coastal sediments.</title>
        <authorList>
            <person name="Ye Y.-Q."/>
            <person name="Du Z.-J."/>
        </authorList>
    </citation>
    <scope>NUCLEOTIDE SEQUENCE [LARGE SCALE GENOMIC DNA]</scope>
    <source>
        <strain evidence="10 11">ECK-19</strain>
    </source>
</reference>
<protein>
    <recommendedName>
        <fullName evidence="7">Flagellar L-ring protein</fullName>
    </recommendedName>
    <alternativeName>
        <fullName evidence="7">Basal body L-ring protein</fullName>
    </alternativeName>
</protein>
<feature type="compositionally biased region" description="Low complexity" evidence="8">
    <location>
        <begin position="144"/>
        <end position="154"/>
    </location>
</feature>